<evidence type="ECO:0000256" key="3">
    <source>
        <dbReference type="ARBA" id="ARBA00022857"/>
    </source>
</evidence>
<evidence type="ECO:0000256" key="6">
    <source>
        <dbReference type="PROSITE-ProRule" id="PRU10010"/>
    </source>
</evidence>
<keyword evidence="9" id="KW-1185">Reference proteome</keyword>
<dbReference type="InterPro" id="IPR023013">
    <property type="entry name" value="AGPR_AS"/>
</dbReference>
<dbReference type="Pfam" id="PF01118">
    <property type="entry name" value="Semialdhyde_dh"/>
    <property type="match status" value="1"/>
</dbReference>
<accession>A0ABT8KLJ7</accession>
<dbReference type="PROSITE" id="PS01224">
    <property type="entry name" value="ARGC"/>
    <property type="match status" value="1"/>
</dbReference>
<dbReference type="RefSeq" id="WP_346751624.1">
    <property type="nucleotide sequence ID" value="NZ_JAUJEA010000003.1"/>
</dbReference>
<dbReference type="SUPFAM" id="SSF55347">
    <property type="entry name" value="Glyceraldehyde-3-phosphate dehydrogenase-like, C-terminal domain"/>
    <property type="match status" value="1"/>
</dbReference>
<dbReference type="SMART" id="SM00859">
    <property type="entry name" value="Semialdhyde_dh"/>
    <property type="match status" value="1"/>
</dbReference>
<dbReference type="Pfam" id="PF22698">
    <property type="entry name" value="Semialdhyde_dhC_1"/>
    <property type="match status" value="1"/>
</dbReference>
<dbReference type="InterPro" id="IPR058924">
    <property type="entry name" value="AGPR_dimerisation_dom"/>
</dbReference>
<dbReference type="CDD" id="cd23934">
    <property type="entry name" value="AGPR_1_C"/>
    <property type="match status" value="1"/>
</dbReference>
<evidence type="ECO:0000256" key="2">
    <source>
        <dbReference type="ARBA" id="ARBA00022605"/>
    </source>
</evidence>
<keyword evidence="5" id="KW-0963">Cytoplasm</keyword>
<keyword evidence="3 5" id="KW-0521">NADP</keyword>
<dbReference type="InterPro" id="IPR000534">
    <property type="entry name" value="Semialdehyde_DH_NAD-bd"/>
</dbReference>
<dbReference type="NCBIfam" id="TIGR01850">
    <property type="entry name" value="argC"/>
    <property type="match status" value="1"/>
</dbReference>
<protein>
    <recommendedName>
        <fullName evidence="5">N-acetyl-gamma-glutamyl-phosphate reductase</fullName>
        <shortName evidence="5">AGPR</shortName>
        <ecNumber evidence="5">1.2.1.38</ecNumber>
    </recommendedName>
    <alternativeName>
        <fullName evidence="5">N-acetyl-glutamate semialdehyde dehydrogenase</fullName>
        <shortName evidence="5">NAGSA dehydrogenase</shortName>
    </alternativeName>
</protein>
<dbReference type="Proteomes" id="UP001172082">
    <property type="component" value="Unassembled WGS sequence"/>
</dbReference>
<name>A0ABT8KLJ7_9BACT</name>
<evidence type="ECO:0000313" key="8">
    <source>
        <dbReference type="EMBL" id="MDN5201596.1"/>
    </source>
</evidence>
<evidence type="ECO:0000256" key="5">
    <source>
        <dbReference type="HAMAP-Rule" id="MF_00150"/>
    </source>
</evidence>
<feature type="domain" description="Semialdehyde dehydrogenase NAD-binding" evidence="7">
    <location>
        <begin position="3"/>
        <end position="127"/>
    </location>
</feature>
<dbReference type="HAMAP" id="MF_00150">
    <property type="entry name" value="ArgC_type1"/>
    <property type="match status" value="1"/>
</dbReference>
<keyword evidence="2 5" id="KW-0028">Amino-acid biosynthesis</keyword>
<sequence>MIKIGIIGGAGYTAGELIRVLGNHPEAEIDFVYSTSSAGKPVHEIHHDLYGETDLMFTSEINQNVDLMFLCLGHGKSKAFLENGSISSAVKIIDLSHDFRLAENSQFQDRKFIYGLPEFQKDAISTAGNIANPGCFATAIQLAILPLADAKLLNDDLHVHAITGSTGAGQSLSATTHFSWRNNNVSVYKAFTHQHLLEIGETVTTEQPGFDHAINFVPVRGNFTRGIFSTVYTKTDLSLNQLTELYKSFYDDTVFTHISEQPIHLKQIVNTNKCLLHLEKHGDKVLITSIIDNLVKGASGQAVHNMNLLFGLKENHGLQLKPILY</sequence>
<dbReference type="InterPro" id="IPR036291">
    <property type="entry name" value="NAD(P)-bd_dom_sf"/>
</dbReference>
<evidence type="ECO:0000259" key="7">
    <source>
        <dbReference type="SMART" id="SM00859"/>
    </source>
</evidence>
<dbReference type="InterPro" id="IPR000706">
    <property type="entry name" value="AGPR_type-1"/>
</dbReference>
<evidence type="ECO:0000256" key="1">
    <source>
        <dbReference type="ARBA" id="ARBA00022571"/>
    </source>
</evidence>
<comment type="subcellular location">
    <subcellularLocation>
        <location evidence="5">Cytoplasm</location>
    </subcellularLocation>
</comment>
<comment type="pathway">
    <text evidence="5">Amino-acid biosynthesis; L-arginine biosynthesis; N(2)-acetyl-L-ornithine from L-glutamate: step 3/4.</text>
</comment>
<keyword evidence="4 5" id="KW-0560">Oxidoreductase</keyword>
<dbReference type="Gene3D" id="3.30.360.10">
    <property type="entry name" value="Dihydrodipicolinate Reductase, domain 2"/>
    <property type="match status" value="1"/>
</dbReference>
<proteinExistence type="inferred from homology"/>
<comment type="catalytic activity">
    <reaction evidence="5">
        <text>N-acetyl-L-glutamate 5-semialdehyde + phosphate + NADP(+) = N-acetyl-L-glutamyl 5-phosphate + NADPH + H(+)</text>
        <dbReference type="Rhea" id="RHEA:21588"/>
        <dbReference type="ChEBI" id="CHEBI:15378"/>
        <dbReference type="ChEBI" id="CHEBI:29123"/>
        <dbReference type="ChEBI" id="CHEBI:43474"/>
        <dbReference type="ChEBI" id="CHEBI:57783"/>
        <dbReference type="ChEBI" id="CHEBI:57936"/>
        <dbReference type="ChEBI" id="CHEBI:58349"/>
        <dbReference type="EC" id="1.2.1.38"/>
    </reaction>
</comment>
<keyword evidence="1 5" id="KW-0055">Arginine biosynthesis</keyword>
<reference evidence="8" key="1">
    <citation type="submission" date="2023-06" db="EMBL/GenBank/DDBJ databases">
        <title>Genomic of Parafulvivirga corallium.</title>
        <authorList>
            <person name="Wang G."/>
        </authorList>
    </citation>
    <scope>NUCLEOTIDE SEQUENCE</scope>
    <source>
        <strain evidence="8">BMA10</strain>
    </source>
</reference>
<dbReference type="CDD" id="cd17895">
    <property type="entry name" value="AGPR_1_N"/>
    <property type="match status" value="1"/>
</dbReference>
<comment type="function">
    <text evidence="5">Catalyzes the NADPH-dependent reduction of N-acetyl-5-glutamyl phosphate to yield N-acetyl-L-glutamate 5-semialdehyde.</text>
</comment>
<dbReference type="Gene3D" id="3.40.50.720">
    <property type="entry name" value="NAD(P)-binding Rossmann-like Domain"/>
    <property type="match status" value="1"/>
</dbReference>
<gene>
    <name evidence="5 8" type="primary">argC</name>
    <name evidence="8" type="ORF">QQ008_09495</name>
</gene>
<evidence type="ECO:0000256" key="4">
    <source>
        <dbReference type="ARBA" id="ARBA00023002"/>
    </source>
</evidence>
<dbReference type="GO" id="GO:0003942">
    <property type="term" value="F:N-acetyl-gamma-glutamyl-phosphate reductase activity"/>
    <property type="evidence" value="ECO:0007669"/>
    <property type="project" value="UniProtKB-EC"/>
</dbReference>
<feature type="active site" evidence="5 6">
    <location>
        <position position="135"/>
    </location>
</feature>
<dbReference type="EMBL" id="JAUJEA010000003">
    <property type="protein sequence ID" value="MDN5201596.1"/>
    <property type="molecule type" value="Genomic_DNA"/>
</dbReference>
<organism evidence="8 9">
    <name type="scientific">Splendidivirga corallicola</name>
    <dbReference type="NCBI Taxonomy" id="3051826"/>
    <lineage>
        <taxon>Bacteria</taxon>
        <taxon>Pseudomonadati</taxon>
        <taxon>Bacteroidota</taxon>
        <taxon>Cytophagia</taxon>
        <taxon>Cytophagales</taxon>
        <taxon>Splendidivirgaceae</taxon>
        <taxon>Splendidivirga</taxon>
    </lineage>
</organism>
<dbReference type="SUPFAM" id="SSF51735">
    <property type="entry name" value="NAD(P)-binding Rossmann-fold domains"/>
    <property type="match status" value="1"/>
</dbReference>
<dbReference type="PANTHER" id="PTHR32338">
    <property type="entry name" value="N-ACETYL-GAMMA-GLUTAMYL-PHOSPHATE REDUCTASE, CHLOROPLASTIC-RELATED-RELATED"/>
    <property type="match status" value="1"/>
</dbReference>
<evidence type="ECO:0000313" key="9">
    <source>
        <dbReference type="Proteomes" id="UP001172082"/>
    </source>
</evidence>
<comment type="similarity">
    <text evidence="5">Belongs to the NAGSA dehydrogenase family. Type 1 subfamily.</text>
</comment>
<dbReference type="EC" id="1.2.1.38" evidence="5"/>
<dbReference type="InterPro" id="IPR050085">
    <property type="entry name" value="AGPR"/>
</dbReference>
<comment type="caution">
    <text evidence="8">The sequence shown here is derived from an EMBL/GenBank/DDBJ whole genome shotgun (WGS) entry which is preliminary data.</text>
</comment>
<dbReference type="PANTHER" id="PTHR32338:SF10">
    <property type="entry name" value="N-ACETYL-GAMMA-GLUTAMYL-PHOSPHATE REDUCTASE, CHLOROPLASTIC-RELATED"/>
    <property type="match status" value="1"/>
</dbReference>